<dbReference type="EMBL" id="CM047902">
    <property type="protein sequence ID" value="KAJ0094851.1"/>
    <property type="molecule type" value="Genomic_DNA"/>
</dbReference>
<sequence length="78" mass="8121">MGFVLGLGLAVFVGVGLYFGSGIFSKDVHVIHIINIGIPFVAATQPINSLAFVFDGVNFGASDFIYSAYSMVSTQAGS</sequence>
<name>A0ACC1B7H3_9ROSI</name>
<protein>
    <submittedName>
        <fullName evidence="1">Uncharacterized protein</fullName>
    </submittedName>
</protein>
<evidence type="ECO:0000313" key="1">
    <source>
        <dbReference type="EMBL" id="KAJ0094851.1"/>
    </source>
</evidence>
<dbReference type="Proteomes" id="UP001164250">
    <property type="component" value="Chromosome 6"/>
</dbReference>
<accession>A0ACC1B7H3</accession>
<organism evidence="1 2">
    <name type="scientific">Pistacia atlantica</name>
    <dbReference type="NCBI Taxonomy" id="434234"/>
    <lineage>
        <taxon>Eukaryota</taxon>
        <taxon>Viridiplantae</taxon>
        <taxon>Streptophyta</taxon>
        <taxon>Embryophyta</taxon>
        <taxon>Tracheophyta</taxon>
        <taxon>Spermatophyta</taxon>
        <taxon>Magnoliopsida</taxon>
        <taxon>eudicotyledons</taxon>
        <taxon>Gunneridae</taxon>
        <taxon>Pentapetalae</taxon>
        <taxon>rosids</taxon>
        <taxon>malvids</taxon>
        <taxon>Sapindales</taxon>
        <taxon>Anacardiaceae</taxon>
        <taxon>Pistacia</taxon>
    </lineage>
</organism>
<evidence type="ECO:0000313" key="2">
    <source>
        <dbReference type="Proteomes" id="UP001164250"/>
    </source>
</evidence>
<comment type="caution">
    <text evidence="1">The sequence shown here is derived from an EMBL/GenBank/DDBJ whole genome shotgun (WGS) entry which is preliminary data.</text>
</comment>
<gene>
    <name evidence="1" type="ORF">Patl1_17209</name>
</gene>
<proteinExistence type="predicted"/>
<keyword evidence="2" id="KW-1185">Reference proteome</keyword>
<reference evidence="2" key="1">
    <citation type="journal article" date="2023" name="G3 (Bethesda)">
        <title>Genome assembly and association tests identify interacting loci associated with vigor, precocity, and sex in interspecific pistachio rootstocks.</title>
        <authorList>
            <person name="Palmer W."/>
            <person name="Jacygrad E."/>
            <person name="Sagayaradj S."/>
            <person name="Cavanaugh K."/>
            <person name="Han R."/>
            <person name="Bertier L."/>
            <person name="Beede B."/>
            <person name="Kafkas S."/>
            <person name="Golino D."/>
            <person name="Preece J."/>
            <person name="Michelmore R."/>
        </authorList>
    </citation>
    <scope>NUCLEOTIDE SEQUENCE [LARGE SCALE GENOMIC DNA]</scope>
</reference>